<keyword evidence="4" id="KW-1185">Reference proteome</keyword>
<dbReference type="Gene3D" id="2.20.28.10">
    <property type="match status" value="1"/>
</dbReference>
<name>A0A7N2MML9_QUELO</name>
<organism evidence="3 4">
    <name type="scientific">Quercus lobata</name>
    <name type="common">Valley oak</name>
    <dbReference type="NCBI Taxonomy" id="97700"/>
    <lineage>
        <taxon>Eukaryota</taxon>
        <taxon>Viridiplantae</taxon>
        <taxon>Streptophyta</taxon>
        <taxon>Embryophyta</taxon>
        <taxon>Tracheophyta</taxon>
        <taxon>Spermatophyta</taxon>
        <taxon>Magnoliopsida</taxon>
        <taxon>eudicotyledons</taxon>
        <taxon>Gunneridae</taxon>
        <taxon>Pentapetalae</taxon>
        <taxon>rosids</taxon>
        <taxon>fabids</taxon>
        <taxon>Fagales</taxon>
        <taxon>Fagaceae</taxon>
        <taxon>Quercus</taxon>
    </lineage>
</organism>
<proteinExistence type="predicted"/>
<dbReference type="Proteomes" id="UP000594261">
    <property type="component" value="Chromosome 10"/>
</dbReference>
<dbReference type="PANTHER" id="PTHR48136:SF1">
    <property type="entry name" value="RUBREDOXIN-LIKE SUPERFAMILY PROTEIN"/>
    <property type="match status" value="1"/>
</dbReference>
<evidence type="ECO:0000313" key="4">
    <source>
        <dbReference type="Proteomes" id="UP000594261"/>
    </source>
</evidence>
<evidence type="ECO:0000313" key="3">
    <source>
        <dbReference type="EnsemblPlants" id="QL10p000304:mrna"/>
    </source>
</evidence>
<dbReference type="FunCoup" id="A0A7N2MML9">
    <property type="interactions" value="1445"/>
</dbReference>
<protein>
    <recommendedName>
        <fullName evidence="2">Rubredoxin-like domain-containing protein</fullName>
    </recommendedName>
</protein>
<dbReference type="InParanoid" id="A0A7N2MML9"/>
<sequence length="288" mass="32890">MVLQLQAASRPVPTTKSCLATTRNAGLRRPSDRFALKSSFFSPSLNLLLSSLPRTPASAAPRFSMRVASKQAYICRDCGYIYNERTPFEKLPDKYFCPDMMMSHTLEKGWNWNIRFQRGFNEWEMELVGAFTRTLELLSPPIEGGDKMRWCLGFKGVFDIKSFYGALRGSRFITFPWKSIWSVKALRHVSFFVWTAAWGRVLTTDHLRKSGCTIMDWCCLCEFCGAPKRRFRSYQPAVVKNANATDVRKERKAQIQREEAIGRALPIAIVVGIVALGGLYFYLNNTFS</sequence>
<dbReference type="EMBL" id="LRBV02000010">
    <property type="status" value="NOT_ANNOTATED_CDS"/>
    <property type="molecule type" value="Genomic_DNA"/>
</dbReference>
<dbReference type="PANTHER" id="PTHR48136">
    <property type="entry name" value="RUBREDOXIN-LIKE SUPERFAMILY PROTEIN"/>
    <property type="match status" value="1"/>
</dbReference>
<keyword evidence="1" id="KW-0472">Membrane</keyword>
<keyword evidence="1" id="KW-0812">Transmembrane</keyword>
<dbReference type="InterPro" id="IPR026960">
    <property type="entry name" value="RVT-Znf"/>
</dbReference>
<evidence type="ECO:0000259" key="2">
    <source>
        <dbReference type="PROSITE" id="PS50903"/>
    </source>
</evidence>
<accession>A0A7N2MML9</accession>
<dbReference type="PROSITE" id="PS50903">
    <property type="entry name" value="RUBREDOXIN_LIKE"/>
    <property type="match status" value="1"/>
</dbReference>
<reference evidence="3 4" key="1">
    <citation type="journal article" date="2016" name="G3 (Bethesda)">
        <title>First Draft Assembly and Annotation of the Genome of a California Endemic Oak Quercus lobata Nee (Fagaceae).</title>
        <authorList>
            <person name="Sork V.L."/>
            <person name="Fitz-Gibbon S.T."/>
            <person name="Puiu D."/>
            <person name="Crepeau M."/>
            <person name="Gugger P.F."/>
            <person name="Sherman R."/>
            <person name="Stevens K."/>
            <person name="Langley C.H."/>
            <person name="Pellegrini M."/>
            <person name="Salzberg S.L."/>
        </authorList>
    </citation>
    <scope>NUCLEOTIDE SEQUENCE [LARGE SCALE GENOMIC DNA]</scope>
    <source>
        <strain evidence="3 4">cv. SW786</strain>
    </source>
</reference>
<dbReference type="Gramene" id="QL10p000304:mrna">
    <property type="protein sequence ID" value="QL10p000304:mrna"/>
    <property type="gene ID" value="QL10p000304"/>
</dbReference>
<feature type="domain" description="Rubredoxin-like" evidence="2">
    <location>
        <begin position="70"/>
        <end position="98"/>
    </location>
</feature>
<dbReference type="SUPFAM" id="SSF57802">
    <property type="entry name" value="Rubredoxin-like"/>
    <property type="match status" value="1"/>
</dbReference>
<evidence type="ECO:0000256" key="1">
    <source>
        <dbReference type="SAM" id="Phobius"/>
    </source>
</evidence>
<reference evidence="3" key="2">
    <citation type="submission" date="2021-01" db="UniProtKB">
        <authorList>
            <consortium name="EnsemblPlants"/>
        </authorList>
    </citation>
    <scope>IDENTIFICATION</scope>
</reference>
<dbReference type="InterPro" id="IPR024934">
    <property type="entry name" value="Rubredoxin-like_dom"/>
</dbReference>
<feature type="transmembrane region" description="Helical" evidence="1">
    <location>
        <begin position="260"/>
        <end position="283"/>
    </location>
</feature>
<dbReference type="EnsemblPlants" id="QL10p000304:mrna">
    <property type="protein sequence ID" value="QL10p000304:mrna"/>
    <property type="gene ID" value="QL10p000304"/>
</dbReference>
<dbReference type="Pfam" id="PF13966">
    <property type="entry name" value="zf-RVT"/>
    <property type="match status" value="1"/>
</dbReference>
<dbReference type="GO" id="GO:0005506">
    <property type="term" value="F:iron ion binding"/>
    <property type="evidence" value="ECO:0007669"/>
    <property type="project" value="InterPro"/>
</dbReference>
<keyword evidence="1" id="KW-1133">Transmembrane helix</keyword>
<dbReference type="AlphaFoldDB" id="A0A7N2MML9"/>